<accession>A0A0V1DFU4</accession>
<dbReference type="Proteomes" id="UP000054653">
    <property type="component" value="Unassembled WGS sequence"/>
</dbReference>
<dbReference type="OrthoDB" id="5911933at2759"/>
<dbReference type="OMA" id="VECANDT"/>
<name>A0A0V1DFU4_TRIBR</name>
<dbReference type="AlphaFoldDB" id="A0A0V1DFU4"/>
<reference evidence="1 2" key="1">
    <citation type="submission" date="2015-01" db="EMBL/GenBank/DDBJ databases">
        <title>Evolution of Trichinella species and genotypes.</title>
        <authorList>
            <person name="Korhonen P.K."/>
            <person name="Edoardo P."/>
            <person name="Giuseppe L.R."/>
            <person name="Gasser R.B."/>
        </authorList>
    </citation>
    <scope>NUCLEOTIDE SEQUENCE [LARGE SCALE GENOMIC DNA]</scope>
    <source>
        <strain evidence="1">ISS120</strain>
    </source>
</reference>
<proteinExistence type="predicted"/>
<comment type="caution">
    <text evidence="1">The sequence shown here is derived from an EMBL/GenBank/DDBJ whole genome shotgun (WGS) entry which is preliminary data.</text>
</comment>
<sequence>LRFCYTMNPKCRVSILLFIVVGASVVDWRTFAEKQVTKLVKCVDVSPASLCLGEIKIRPKRCSQDFYFGRFRCCKTCAKHLKVNLTEDGTFTGQLKFPYYHPKCPNATDAVKAISRESWTSWCELWTEEDPKEICEIGLMQFRCYKTCNVECANDTVDKEKGET</sequence>
<dbReference type="EMBL" id="JYDI01000006">
    <property type="protein sequence ID" value="KRY60309.1"/>
    <property type="molecule type" value="Genomic_DNA"/>
</dbReference>
<keyword evidence="2" id="KW-1185">Reference proteome</keyword>
<protein>
    <submittedName>
        <fullName evidence="1">Uncharacterized protein</fullName>
    </submittedName>
</protein>
<feature type="non-terminal residue" evidence="1">
    <location>
        <position position="1"/>
    </location>
</feature>
<evidence type="ECO:0000313" key="1">
    <source>
        <dbReference type="EMBL" id="KRY60309.1"/>
    </source>
</evidence>
<evidence type="ECO:0000313" key="2">
    <source>
        <dbReference type="Proteomes" id="UP000054653"/>
    </source>
</evidence>
<gene>
    <name evidence="1" type="ORF">T03_8516</name>
</gene>
<organism evidence="1 2">
    <name type="scientific">Trichinella britovi</name>
    <name type="common">Parasitic roundworm</name>
    <dbReference type="NCBI Taxonomy" id="45882"/>
    <lineage>
        <taxon>Eukaryota</taxon>
        <taxon>Metazoa</taxon>
        <taxon>Ecdysozoa</taxon>
        <taxon>Nematoda</taxon>
        <taxon>Enoplea</taxon>
        <taxon>Dorylaimia</taxon>
        <taxon>Trichinellida</taxon>
        <taxon>Trichinellidae</taxon>
        <taxon>Trichinella</taxon>
    </lineage>
</organism>